<keyword evidence="7 11" id="KW-1133">Transmembrane helix</keyword>
<dbReference type="InterPro" id="IPR000568">
    <property type="entry name" value="ATP_synth_F0_asu"/>
</dbReference>
<evidence type="ECO:0000256" key="1">
    <source>
        <dbReference type="ARBA" id="ARBA00004141"/>
    </source>
</evidence>
<evidence type="ECO:0000256" key="8">
    <source>
        <dbReference type="ARBA" id="ARBA00023065"/>
    </source>
</evidence>
<dbReference type="GO" id="GO:0042777">
    <property type="term" value="P:proton motive force-driven plasma membrane ATP synthesis"/>
    <property type="evidence" value="ECO:0007669"/>
    <property type="project" value="TreeGrafter"/>
</dbReference>
<evidence type="ECO:0000256" key="14">
    <source>
        <dbReference type="SAM" id="SignalP"/>
    </source>
</evidence>
<dbReference type="InterPro" id="IPR023011">
    <property type="entry name" value="ATP_synth_F0_asu_AS"/>
</dbReference>
<proteinExistence type="inferred from homology"/>
<dbReference type="SUPFAM" id="SSF81336">
    <property type="entry name" value="F1F0 ATP synthase subunit A"/>
    <property type="match status" value="1"/>
</dbReference>
<organism evidence="15 16">
    <name type="scientific">Armatimonas rosea</name>
    <dbReference type="NCBI Taxonomy" id="685828"/>
    <lineage>
        <taxon>Bacteria</taxon>
        <taxon>Bacillati</taxon>
        <taxon>Armatimonadota</taxon>
        <taxon>Armatimonadia</taxon>
        <taxon>Armatimonadales</taxon>
        <taxon>Armatimonadaceae</taxon>
        <taxon>Armatimonas</taxon>
    </lineage>
</organism>
<dbReference type="PRINTS" id="PR00123">
    <property type="entry name" value="ATPASEA"/>
</dbReference>
<feature type="chain" id="PRO_5031171935" description="ATP synthase subunit a" evidence="14">
    <location>
        <begin position="26"/>
        <end position="305"/>
    </location>
</feature>
<dbReference type="PROSITE" id="PS00449">
    <property type="entry name" value="ATPASE_A"/>
    <property type="match status" value="1"/>
</dbReference>
<reference evidence="15 16" key="1">
    <citation type="submission" date="2020-08" db="EMBL/GenBank/DDBJ databases">
        <title>Genomic Encyclopedia of Type Strains, Phase IV (KMG-IV): sequencing the most valuable type-strain genomes for metagenomic binning, comparative biology and taxonomic classification.</title>
        <authorList>
            <person name="Goeker M."/>
        </authorList>
    </citation>
    <scope>NUCLEOTIDE SEQUENCE [LARGE SCALE GENOMIC DNA]</scope>
    <source>
        <strain evidence="15 16">DSM 23562</strain>
    </source>
</reference>
<accession>A0A7W9W582</accession>
<keyword evidence="3 11" id="KW-0813">Transport</keyword>
<comment type="function">
    <text evidence="11 12">Key component of the proton channel; it plays a direct role in the translocation of protons across the membrane.</text>
</comment>
<evidence type="ECO:0000256" key="11">
    <source>
        <dbReference type="HAMAP-Rule" id="MF_01393"/>
    </source>
</evidence>
<dbReference type="GO" id="GO:0005886">
    <property type="term" value="C:plasma membrane"/>
    <property type="evidence" value="ECO:0007669"/>
    <property type="project" value="UniProtKB-SubCell"/>
</dbReference>
<evidence type="ECO:0000313" key="15">
    <source>
        <dbReference type="EMBL" id="MBB6048317.1"/>
    </source>
</evidence>
<evidence type="ECO:0000256" key="2">
    <source>
        <dbReference type="ARBA" id="ARBA00006810"/>
    </source>
</evidence>
<evidence type="ECO:0000256" key="7">
    <source>
        <dbReference type="ARBA" id="ARBA00022989"/>
    </source>
</evidence>
<feature type="transmembrane region" description="Helical" evidence="11">
    <location>
        <begin position="156"/>
        <end position="176"/>
    </location>
</feature>
<evidence type="ECO:0000256" key="3">
    <source>
        <dbReference type="ARBA" id="ARBA00022448"/>
    </source>
</evidence>
<gene>
    <name evidence="11" type="primary">atpB</name>
    <name evidence="15" type="ORF">HNQ39_000079</name>
</gene>
<dbReference type="EMBL" id="JACHGW010000001">
    <property type="protein sequence ID" value="MBB6048317.1"/>
    <property type="molecule type" value="Genomic_DNA"/>
</dbReference>
<evidence type="ECO:0000256" key="4">
    <source>
        <dbReference type="ARBA" id="ARBA00022547"/>
    </source>
</evidence>
<dbReference type="Pfam" id="PF00119">
    <property type="entry name" value="ATP-synt_A"/>
    <property type="match status" value="1"/>
</dbReference>
<feature type="signal peptide" evidence="14">
    <location>
        <begin position="1"/>
        <end position="25"/>
    </location>
</feature>
<dbReference type="NCBIfam" id="TIGR01131">
    <property type="entry name" value="ATP_synt_6_or_A"/>
    <property type="match status" value="1"/>
</dbReference>
<evidence type="ECO:0000256" key="5">
    <source>
        <dbReference type="ARBA" id="ARBA00022692"/>
    </source>
</evidence>
<dbReference type="Proteomes" id="UP000520814">
    <property type="component" value="Unassembled WGS sequence"/>
</dbReference>
<protein>
    <recommendedName>
        <fullName evidence="11 12">ATP synthase subunit a</fullName>
    </recommendedName>
    <alternativeName>
        <fullName evidence="11">ATP synthase F0 sector subunit a</fullName>
    </alternativeName>
    <alternativeName>
        <fullName evidence="11">F-ATPase subunit 6</fullName>
    </alternativeName>
</protein>
<keyword evidence="4 11" id="KW-0138">CF(0)</keyword>
<dbReference type="HAMAP" id="MF_01393">
    <property type="entry name" value="ATP_synth_a_bact"/>
    <property type="match status" value="1"/>
</dbReference>
<keyword evidence="14" id="KW-0732">Signal</keyword>
<keyword evidence="11" id="KW-1003">Cell membrane</keyword>
<keyword evidence="6 11" id="KW-0375">Hydrogen ion transport</keyword>
<evidence type="ECO:0000256" key="12">
    <source>
        <dbReference type="RuleBase" id="RU000483"/>
    </source>
</evidence>
<name>A0A7W9W582_ARMRO</name>
<evidence type="ECO:0000256" key="13">
    <source>
        <dbReference type="SAM" id="MobiDB-lite"/>
    </source>
</evidence>
<feature type="transmembrane region" description="Helical" evidence="11">
    <location>
        <begin position="228"/>
        <end position="246"/>
    </location>
</feature>
<dbReference type="InterPro" id="IPR045082">
    <property type="entry name" value="ATP_syn_F0_a_bact/chloroplast"/>
</dbReference>
<feature type="region of interest" description="Disordered" evidence="13">
    <location>
        <begin position="281"/>
        <end position="305"/>
    </location>
</feature>
<feature type="transmembrane region" description="Helical" evidence="11">
    <location>
        <begin position="253"/>
        <end position="275"/>
    </location>
</feature>
<dbReference type="PANTHER" id="PTHR42823:SF3">
    <property type="entry name" value="ATP SYNTHASE SUBUNIT A, CHLOROPLASTIC"/>
    <property type="match status" value="1"/>
</dbReference>
<keyword evidence="10 11" id="KW-0066">ATP synthesis</keyword>
<keyword evidence="8 11" id="KW-0406">Ion transport</keyword>
<comment type="subcellular location">
    <subcellularLocation>
        <location evidence="11 12">Cell membrane</location>
        <topology evidence="11 12">Multi-pass membrane protein</topology>
    </subcellularLocation>
    <subcellularLocation>
        <location evidence="1">Membrane</location>
        <topology evidence="1">Multi-pass membrane protein</topology>
    </subcellularLocation>
</comment>
<keyword evidence="9 11" id="KW-0472">Membrane</keyword>
<evidence type="ECO:0000256" key="10">
    <source>
        <dbReference type="ARBA" id="ARBA00023310"/>
    </source>
</evidence>
<evidence type="ECO:0000313" key="16">
    <source>
        <dbReference type="Proteomes" id="UP000520814"/>
    </source>
</evidence>
<evidence type="ECO:0000256" key="6">
    <source>
        <dbReference type="ARBA" id="ARBA00022781"/>
    </source>
</evidence>
<dbReference type="CDD" id="cd00310">
    <property type="entry name" value="ATP-synt_Fo_a_6"/>
    <property type="match status" value="1"/>
</dbReference>
<dbReference type="Gene3D" id="1.20.120.220">
    <property type="entry name" value="ATP synthase, F0 complex, subunit A"/>
    <property type="match status" value="1"/>
</dbReference>
<feature type="transmembrane region" description="Helical" evidence="11">
    <location>
        <begin position="54"/>
        <end position="72"/>
    </location>
</feature>
<keyword evidence="16" id="KW-1185">Reference proteome</keyword>
<feature type="transmembrane region" description="Helical" evidence="11">
    <location>
        <begin position="112"/>
        <end position="136"/>
    </location>
</feature>
<evidence type="ECO:0000256" key="9">
    <source>
        <dbReference type="ARBA" id="ARBA00023136"/>
    </source>
</evidence>
<keyword evidence="5 11" id="KW-0812">Transmembrane</keyword>
<dbReference type="InterPro" id="IPR035908">
    <property type="entry name" value="F0_ATP_A_sf"/>
</dbReference>
<dbReference type="PANTHER" id="PTHR42823">
    <property type="entry name" value="ATP SYNTHASE SUBUNIT A, CHLOROPLASTIC"/>
    <property type="match status" value="1"/>
</dbReference>
<comment type="similarity">
    <text evidence="2 11 12">Belongs to the ATPase A chain family.</text>
</comment>
<dbReference type="GO" id="GO:0046933">
    <property type="term" value="F:proton-transporting ATP synthase activity, rotational mechanism"/>
    <property type="evidence" value="ECO:0007669"/>
    <property type="project" value="UniProtKB-UniRule"/>
</dbReference>
<dbReference type="RefSeq" id="WP_184191800.1">
    <property type="nucleotide sequence ID" value="NZ_JACHGW010000001.1"/>
</dbReference>
<sequence length="305" mass="32002">MATTQLKRIGASLITLALTTTFAWAQEHGAEAGGEHAAGGEHELVNPLAEHQPWYYSLVGLGVAAAILIVFASRSRNLSVRNPSRGQLLAEQAVASMQHFCRGAIGAGGEKFTAFVGTLFAFVLCSNLCGVLPFYLKKGHEEGAPAISFTPAPSANLSMTLALGAIVFVLFNVVGIKANGLKNYLAHFAGPLPALAPLLFPIEIIGVIVRPISLGMRLFGNIFGEETVIAVLVTMSAATFIVPLHAPMLAFGVFGAVVQAGVFSILACSYIALAIGEHDHDHGHGHDEHGHGNDSHAHQDAAHAH</sequence>
<feature type="transmembrane region" description="Helical" evidence="11">
    <location>
        <begin position="188"/>
        <end position="208"/>
    </location>
</feature>
<dbReference type="AlphaFoldDB" id="A0A7W9W582"/>
<dbReference type="GO" id="GO:0045259">
    <property type="term" value="C:proton-transporting ATP synthase complex"/>
    <property type="evidence" value="ECO:0007669"/>
    <property type="project" value="UniProtKB-KW"/>
</dbReference>
<comment type="caution">
    <text evidence="15">The sequence shown here is derived from an EMBL/GenBank/DDBJ whole genome shotgun (WGS) entry which is preliminary data.</text>
</comment>